<evidence type="ECO:0000256" key="1">
    <source>
        <dbReference type="ARBA" id="ARBA00022723"/>
    </source>
</evidence>
<dbReference type="Proteomes" id="UP000694844">
    <property type="component" value="Chromosome 8"/>
</dbReference>
<dbReference type="PANTHER" id="PTHR25462:SF296">
    <property type="entry name" value="MEIOTIC P26, ISOFORM F"/>
    <property type="match status" value="1"/>
</dbReference>
<dbReference type="InterPro" id="IPR003869">
    <property type="entry name" value="Polysac_CapD-like"/>
</dbReference>
<dbReference type="InterPro" id="IPR047153">
    <property type="entry name" value="TRIM45/56/19-like"/>
</dbReference>
<dbReference type="SUPFAM" id="SSF57845">
    <property type="entry name" value="B-box zinc-binding domain"/>
    <property type="match status" value="1"/>
</dbReference>
<evidence type="ECO:0000256" key="3">
    <source>
        <dbReference type="ARBA" id="ARBA00022833"/>
    </source>
</evidence>
<evidence type="ECO:0000313" key="8">
    <source>
        <dbReference type="Proteomes" id="UP000694844"/>
    </source>
</evidence>
<dbReference type="GeneID" id="111106895"/>
<dbReference type="InterPro" id="IPR027370">
    <property type="entry name" value="Znf-RING_euk"/>
</dbReference>
<keyword evidence="5" id="KW-0175">Coiled coil</keyword>
<proteinExistence type="predicted"/>
<dbReference type="InterPro" id="IPR001841">
    <property type="entry name" value="Znf_RING"/>
</dbReference>
<dbReference type="SMART" id="SM00184">
    <property type="entry name" value="RING"/>
    <property type="match status" value="1"/>
</dbReference>
<dbReference type="SUPFAM" id="SSF57850">
    <property type="entry name" value="RING/U-box"/>
    <property type="match status" value="1"/>
</dbReference>
<keyword evidence="8" id="KW-1185">Reference proteome</keyword>
<evidence type="ECO:0000256" key="4">
    <source>
        <dbReference type="PROSITE-ProRule" id="PRU00024"/>
    </source>
</evidence>
<evidence type="ECO:0000259" key="6">
    <source>
        <dbReference type="PROSITE" id="PS50089"/>
    </source>
</evidence>
<gene>
    <name evidence="9" type="primary">LOC111106895</name>
</gene>
<dbReference type="PROSITE" id="PS50119">
    <property type="entry name" value="ZF_BBOX"/>
    <property type="match status" value="2"/>
</dbReference>
<evidence type="ECO:0000256" key="2">
    <source>
        <dbReference type="ARBA" id="ARBA00022771"/>
    </source>
</evidence>
<dbReference type="CDD" id="cd19756">
    <property type="entry name" value="Bbox2"/>
    <property type="match status" value="1"/>
</dbReference>
<dbReference type="AlphaFoldDB" id="A0A8B8B356"/>
<protein>
    <submittedName>
        <fullName evidence="9">Uncharacterized protein LOC111106895</fullName>
    </submittedName>
</protein>
<dbReference type="KEGG" id="cvn:111106895"/>
<dbReference type="Gene3D" id="3.30.160.60">
    <property type="entry name" value="Classic Zinc Finger"/>
    <property type="match status" value="1"/>
</dbReference>
<feature type="domain" description="B box-type" evidence="7">
    <location>
        <begin position="168"/>
        <end position="207"/>
    </location>
</feature>
<dbReference type="RefSeq" id="XP_022297483.1">
    <property type="nucleotide sequence ID" value="XM_022441775.1"/>
</dbReference>
<keyword evidence="1" id="KW-0479">Metal-binding</keyword>
<dbReference type="Pfam" id="PF02719">
    <property type="entry name" value="Polysacc_synt_2"/>
    <property type="match status" value="1"/>
</dbReference>
<dbReference type="PROSITE" id="PS00518">
    <property type="entry name" value="ZF_RING_1"/>
    <property type="match status" value="1"/>
</dbReference>
<dbReference type="PANTHER" id="PTHR25462">
    <property type="entry name" value="BONUS, ISOFORM C-RELATED"/>
    <property type="match status" value="1"/>
</dbReference>
<organism evidence="8 9">
    <name type="scientific">Crassostrea virginica</name>
    <name type="common">Eastern oyster</name>
    <dbReference type="NCBI Taxonomy" id="6565"/>
    <lineage>
        <taxon>Eukaryota</taxon>
        <taxon>Metazoa</taxon>
        <taxon>Spiralia</taxon>
        <taxon>Lophotrochozoa</taxon>
        <taxon>Mollusca</taxon>
        <taxon>Bivalvia</taxon>
        <taxon>Autobranchia</taxon>
        <taxon>Pteriomorphia</taxon>
        <taxon>Ostreida</taxon>
        <taxon>Ostreoidea</taxon>
        <taxon>Ostreidae</taxon>
        <taxon>Crassostrea</taxon>
    </lineage>
</organism>
<dbReference type="Gene3D" id="3.30.40.10">
    <property type="entry name" value="Zinc/RING finger domain, C3HC4 (zinc finger)"/>
    <property type="match status" value="1"/>
</dbReference>
<dbReference type="CDD" id="cd19757">
    <property type="entry name" value="Bbox1"/>
    <property type="match status" value="1"/>
</dbReference>
<dbReference type="InterPro" id="IPR000315">
    <property type="entry name" value="Znf_B-box"/>
</dbReference>
<accession>A0A8B8B356</accession>
<evidence type="ECO:0000313" key="9">
    <source>
        <dbReference type="RefSeq" id="XP_022297483.1"/>
    </source>
</evidence>
<evidence type="ECO:0000256" key="5">
    <source>
        <dbReference type="SAM" id="Coils"/>
    </source>
</evidence>
<dbReference type="Pfam" id="PF13445">
    <property type="entry name" value="zf-RING_UBOX"/>
    <property type="match status" value="1"/>
</dbReference>
<keyword evidence="3" id="KW-0862">Zinc</keyword>
<dbReference type="InterPro" id="IPR017907">
    <property type="entry name" value="Znf_RING_CS"/>
</dbReference>
<dbReference type="GO" id="GO:0008270">
    <property type="term" value="F:zinc ion binding"/>
    <property type="evidence" value="ECO:0007669"/>
    <property type="project" value="UniProtKB-KW"/>
</dbReference>
<feature type="domain" description="B box-type" evidence="7">
    <location>
        <begin position="105"/>
        <end position="152"/>
    </location>
</feature>
<evidence type="ECO:0000259" key="7">
    <source>
        <dbReference type="PROSITE" id="PS50119"/>
    </source>
</evidence>
<dbReference type="OrthoDB" id="6127031at2759"/>
<reference evidence="9" key="1">
    <citation type="submission" date="2025-08" db="UniProtKB">
        <authorList>
            <consortium name="RefSeq"/>
        </authorList>
    </citation>
    <scope>IDENTIFICATION</scope>
    <source>
        <tissue evidence="9">Whole sample</tissue>
    </source>
</reference>
<feature type="domain" description="RING-type" evidence="6">
    <location>
        <begin position="18"/>
        <end position="67"/>
    </location>
</feature>
<dbReference type="PROSITE" id="PS50089">
    <property type="entry name" value="ZF_RING_2"/>
    <property type="match status" value="1"/>
</dbReference>
<feature type="coiled-coil region" evidence="5">
    <location>
        <begin position="224"/>
        <end position="251"/>
    </location>
</feature>
<name>A0A8B8B356_CRAVI</name>
<dbReference type="SUPFAM" id="SSF101898">
    <property type="entry name" value="NHL repeat"/>
    <property type="match status" value="1"/>
</dbReference>
<keyword evidence="2 4" id="KW-0863">Zinc-finger</keyword>
<sequence length="660" mass="75315">MANSKLENMSIDRDKFRCPICLEEVRDPKDLPCFHTFCKSCIQTYISSTAACTGDQSVKTIECPVCRKSITAPRNGISSEEWASSLPQNKLIVSMSLDNTQSENRNCMFCLRNSKTVEAKHLCKNCFETICEDCKFIHSYVPSLQSHKIISLTDLENLKTDIEIDEPCPIHKGKYLEVYCQDHDQLCCSICFATKHRTCRKVESIEDVAAELNSPCPQMTQMVLTDALKNLEDIQEEYRNKVKKLNTRKQEICACTETKVEEIIALVNKAHGQWMKQFEQKHSDTVGNIEIASDEVKRYAMTVQEANTLLEKVVEHGSPKQIFVTRYKVRHQILEHVDRLRNLKIWDVVDDYNQSDTNFLNQVCKDEKFENVSLLESPSSTMEVVEKFASSLQNNKILHRRAIMAQKDWMQIKLKKVSESNLSTRVYFGLFVDDTKILLSIEEPRSLQVYDVTDSTARCVYTYPCSSAPYGLCYSGGSMDKVYVSFGTHVEHYQIDINGTVAFRKIETIQLEREMSAISRGSSVIFARSSTERMICDTNFSVKHKAPCEKTGNRPFLSVSFHSDQQAFTCNGENLVIVDENNKEVLNQSSNARGLAFDLQDNVFVCMMSNKLRQIKHGGGESRDIDLPGIQQAYNVVLHPTVEKVMVLDILRKFCVYNVE</sequence>
<dbReference type="InterPro" id="IPR013083">
    <property type="entry name" value="Znf_RING/FYVE/PHD"/>
</dbReference>